<dbReference type="RefSeq" id="XP_031003585.1">
    <property type="nucleotide sequence ID" value="XM_031151759.1"/>
</dbReference>
<dbReference type="AlphaFoldDB" id="A0A8H8QXR2"/>
<evidence type="ECO:0000313" key="3">
    <source>
        <dbReference type="Proteomes" id="UP000431533"/>
    </source>
</evidence>
<feature type="region of interest" description="Disordered" evidence="1">
    <location>
        <begin position="1"/>
        <end position="32"/>
    </location>
</feature>
<dbReference type="Proteomes" id="UP000431533">
    <property type="component" value="Unassembled WGS sequence"/>
</dbReference>
<sequence>MASSTNIPASTLTTRKVSNNASTSTPSQPASPKLSCYFSQGQMALALMIAKSKPERTSLAEYCQLLSKCITTGKRAAGDNPRYVDSVEFWKDQYSTIDRDRRALEAKYHILEEKHRLFREHTGQDSQEDGPSPGQEPLAQRHGVSEEDLRRRQALDDLEIMEDPDDLHLPDDPITLGLSSYMFRILQQRSKLEKLIEGLKDLEHLEHLDEAIKCSLQILMLLENALTDCLPLLSLKMGNQDPQTCEFLQKLVHHQVFLGFQSCFAALDNICATIPGRTKKSVLVNRLVMFFNKALDYLQTFGNLQAEITEAQDHRRLHNKCAKIEKGEYAMNEYLGRALSAIVSHLEWQVGKPHHSEILEGILFSTLKHTGRLLSDAIFSEHVANSTNPGHITQETAPFKPTIAKPESRYIVQILRAALGSIERKELVAKVLASDRKHLDHLKRINSLAPSSSFTRDLVSNKMKLIQSTLTKFAVGQDDLASLEMPIPPVEESNFSVEIVNKEELYSSVWLIEEVWALIGWEKIVGED</sequence>
<organism evidence="2 3">
    <name type="scientific">Lachnellula hyalina</name>
    <dbReference type="NCBI Taxonomy" id="1316788"/>
    <lineage>
        <taxon>Eukaryota</taxon>
        <taxon>Fungi</taxon>
        <taxon>Dikarya</taxon>
        <taxon>Ascomycota</taxon>
        <taxon>Pezizomycotina</taxon>
        <taxon>Leotiomycetes</taxon>
        <taxon>Helotiales</taxon>
        <taxon>Lachnaceae</taxon>
        <taxon>Lachnellula</taxon>
    </lineage>
</organism>
<gene>
    <name evidence="2" type="ORF">LHYA1_G006826</name>
</gene>
<dbReference type="EMBL" id="QGMH01000117">
    <property type="protein sequence ID" value="TVY24797.1"/>
    <property type="molecule type" value="Genomic_DNA"/>
</dbReference>
<feature type="region of interest" description="Disordered" evidence="1">
    <location>
        <begin position="118"/>
        <end position="148"/>
    </location>
</feature>
<keyword evidence="3" id="KW-1185">Reference proteome</keyword>
<feature type="compositionally biased region" description="Low complexity" evidence="1">
    <location>
        <begin position="21"/>
        <end position="32"/>
    </location>
</feature>
<feature type="compositionally biased region" description="Polar residues" evidence="1">
    <location>
        <begin position="1"/>
        <end position="20"/>
    </location>
</feature>
<reference evidence="2 3" key="1">
    <citation type="submission" date="2018-05" db="EMBL/GenBank/DDBJ databases">
        <title>Genome sequencing and assembly of the regulated plant pathogen Lachnellula willkommii and related sister species for the development of diagnostic species identification markers.</title>
        <authorList>
            <person name="Giroux E."/>
            <person name="Bilodeau G."/>
        </authorList>
    </citation>
    <scope>NUCLEOTIDE SEQUENCE [LARGE SCALE GENOMIC DNA]</scope>
    <source>
        <strain evidence="2 3">CBS 185.66</strain>
    </source>
</reference>
<evidence type="ECO:0000256" key="1">
    <source>
        <dbReference type="SAM" id="MobiDB-lite"/>
    </source>
</evidence>
<protein>
    <submittedName>
        <fullName evidence="2">Uncharacterized protein</fullName>
    </submittedName>
</protein>
<proteinExistence type="predicted"/>
<dbReference type="GeneID" id="41987024"/>
<name>A0A8H8QXR2_9HELO</name>
<accession>A0A8H8QXR2</accession>
<evidence type="ECO:0000313" key="2">
    <source>
        <dbReference type="EMBL" id="TVY24797.1"/>
    </source>
</evidence>
<comment type="caution">
    <text evidence="2">The sequence shown here is derived from an EMBL/GenBank/DDBJ whole genome shotgun (WGS) entry which is preliminary data.</text>
</comment>
<dbReference type="OrthoDB" id="202825at2759"/>